<keyword evidence="7" id="KW-1185">Reference proteome</keyword>
<evidence type="ECO:0000256" key="4">
    <source>
        <dbReference type="ARBA" id="ARBA00023239"/>
    </source>
</evidence>
<organism evidence="6 7">
    <name type="scientific">Pseudooceanicola spongiae</name>
    <dbReference type="NCBI Taxonomy" id="2613965"/>
    <lineage>
        <taxon>Bacteria</taxon>
        <taxon>Pseudomonadati</taxon>
        <taxon>Pseudomonadota</taxon>
        <taxon>Alphaproteobacteria</taxon>
        <taxon>Rhodobacterales</taxon>
        <taxon>Paracoccaceae</taxon>
        <taxon>Pseudooceanicola</taxon>
    </lineage>
</organism>
<evidence type="ECO:0000256" key="2">
    <source>
        <dbReference type="ARBA" id="ARBA00022723"/>
    </source>
</evidence>
<gene>
    <name evidence="6" type="ORF">F3W81_16175</name>
</gene>
<evidence type="ECO:0000313" key="6">
    <source>
        <dbReference type="EMBL" id="QOL82233.1"/>
    </source>
</evidence>
<keyword evidence="4" id="KW-0456">Lyase</keyword>
<dbReference type="AlphaFoldDB" id="A0A7L9WQM2"/>
<protein>
    <submittedName>
        <fullName evidence="6">GFA family protein</fullName>
    </submittedName>
</protein>
<dbReference type="PANTHER" id="PTHR33337">
    <property type="entry name" value="GFA DOMAIN-CONTAINING PROTEIN"/>
    <property type="match status" value="1"/>
</dbReference>
<dbReference type="GO" id="GO:0046872">
    <property type="term" value="F:metal ion binding"/>
    <property type="evidence" value="ECO:0007669"/>
    <property type="project" value="UniProtKB-KW"/>
</dbReference>
<dbReference type="Pfam" id="PF04828">
    <property type="entry name" value="GFA"/>
    <property type="match status" value="1"/>
</dbReference>
<proteinExistence type="inferred from homology"/>
<dbReference type="Gene3D" id="3.90.1590.10">
    <property type="entry name" value="glutathione-dependent formaldehyde- activating enzyme (gfa)"/>
    <property type="match status" value="1"/>
</dbReference>
<dbReference type="PANTHER" id="PTHR33337:SF40">
    <property type="entry name" value="CENP-V_GFA DOMAIN-CONTAINING PROTEIN-RELATED"/>
    <property type="match status" value="1"/>
</dbReference>
<dbReference type="GO" id="GO:0016846">
    <property type="term" value="F:carbon-sulfur lyase activity"/>
    <property type="evidence" value="ECO:0007669"/>
    <property type="project" value="InterPro"/>
</dbReference>
<accession>A0A7L9WQM2</accession>
<reference evidence="6 7" key="1">
    <citation type="submission" date="2019-10" db="EMBL/GenBank/DDBJ databases">
        <title>Pseudopuniceibacterium sp. HQ09 islated from Antarctica.</title>
        <authorList>
            <person name="Liao L."/>
            <person name="Su S."/>
            <person name="Chen B."/>
            <person name="Yu Y."/>
        </authorList>
    </citation>
    <scope>NUCLEOTIDE SEQUENCE [LARGE SCALE GENOMIC DNA]</scope>
    <source>
        <strain evidence="6 7">HQ09</strain>
    </source>
</reference>
<feature type="domain" description="CENP-V/GFA" evidence="5">
    <location>
        <begin position="2"/>
        <end position="116"/>
    </location>
</feature>
<dbReference type="RefSeq" id="WP_193080239.1">
    <property type="nucleotide sequence ID" value="NZ_CP045201.1"/>
</dbReference>
<dbReference type="InterPro" id="IPR006913">
    <property type="entry name" value="CENP-V/GFA"/>
</dbReference>
<dbReference type="PROSITE" id="PS51891">
    <property type="entry name" value="CENP_V_GFA"/>
    <property type="match status" value="1"/>
</dbReference>
<dbReference type="EMBL" id="CP045201">
    <property type="protein sequence ID" value="QOL82233.1"/>
    <property type="molecule type" value="Genomic_DNA"/>
</dbReference>
<evidence type="ECO:0000313" key="7">
    <source>
        <dbReference type="Proteomes" id="UP000594118"/>
    </source>
</evidence>
<dbReference type="KEGG" id="pshq:F3W81_16175"/>
<dbReference type="Proteomes" id="UP000594118">
    <property type="component" value="Chromosome"/>
</dbReference>
<dbReference type="SUPFAM" id="SSF51316">
    <property type="entry name" value="Mss4-like"/>
    <property type="match status" value="1"/>
</dbReference>
<evidence type="ECO:0000256" key="1">
    <source>
        <dbReference type="ARBA" id="ARBA00005495"/>
    </source>
</evidence>
<comment type="similarity">
    <text evidence="1">Belongs to the Gfa family.</text>
</comment>
<evidence type="ECO:0000259" key="5">
    <source>
        <dbReference type="PROSITE" id="PS51891"/>
    </source>
</evidence>
<sequence length="125" mass="13429">MLKGSCLCGGISWQTEAAPRASVACHCTQCRKTSGHYWSATQVPTEALEMIRADTLAWYQSSPQARRGFCNACGSSIFWQMEGEGMTSIGSGTIDGDSGLTTSKHIYCGDKGDYYDIEPGPDKSA</sequence>
<evidence type="ECO:0000256" key="3">
    <source>
        <dbReference type="ARBA" id="ARBA00022833"/>
    </source>
</evidence>
<name>A0A7L9WQM2_9RHOB</name>
<keyword evidence="3" id="KW-0862">Zinc</keyword>
<dbReference type="InterPro" id="IPR011057">
    <property type="entry name" value="Mss4-like_sf"/>
</dbReference>
<keyword evidence="2" id="KW-0479">Metal-binding</keyword>